<sequence length="165" mass="19243">MKVYVASAYDTALKAGKSKRYVRELAFQAMIQAVNHFPENCSLFSPVAMTLDMQNIFNNKSRDEMMRICLDRLNGCDALFIPNLSYTLSSEEIRQEYKFATNNNKKIVFENHIFQEIFDQDLAEDYCLQDLRDSIKRQDENIKETMKKVIVLFDKINQLCEGVKS</sequence>
<accession>A0AAX0LA58</accession>
<evidence type="ECO:0000313" key="1">
    <source>
        <dbReference type="EMBL" id="OPA77216.1"/>
    </source>
</evidence>
<organism evidence="1 2">
    <name type="scientific">Campylobacter pinnipediorum subsp. pinnipediorum</name>
    <dbReference type="NCBI Taxonomy" id="1660067"/>
    <lineage>
        <taxon>Bacteria</taxon>
        <taxon>Pseudomonadati</taxon>
        <taxon>Campylobacterota</taxon>
        <taxon>Epsilonproteobacteria</taxon>
        <taxon>Campylobacterales</taxon>
        <taxon>Campylobacteraceae</taxon>
        <taxon>Campylobacter</taxon>
    </lineage>
</organism>
<comment type="caution">
    <text evidence="1">The sequence shown here is derived from an EMBL/GenBank/DDBJ whole genome shotgun (WGS) entry which is preliminary data.</text>
</comment>
<evidence type="ECO:0000313" key="2">
    <source>
        <dbReference type="Proteomes" id="UP000189728"/>
    </source>
</evidence>
<dbReference type="Gene3D" id="3.40.50.10400">
    <property type="entry name" value="Hypothetical protein PA1492"/>
    <property type="match status" value="1"/>
</dbReference>
<reference evidence="1 2" key="1">
    <citation type="submission" date="2016-08" db="EMBL/GenBank/DDBJ databases">
        <title>Campylobacter species from sea mammals.</title>
        <authorList>
            <person name="Gilbert M.J."/>
            <person name="Byrne B.A."/>
            <person name="Zomer A.L."/>
            <person name="Wagenaar J.A."/>
        </authorList>
    </citation>
    <scope>NUCLEOTIDE SEQUENCE [LARGE SCALE GENOMIC DNA]</scope>
    <source>
        <strain evidence="1 2">1105248</strain>
    </source>
</reference>
<protein>
    <submittedName>
        <fullName evidence="1">Uncharacterized protein</fullName>
    </submittedName>
</protein>
<gene>
    <name evidence="1" type="ORF">BFG04_03735</name>
</gene>
<dbReference type="AlphaFoldDB" id="A0AAX0LA58"/>
<dbReference type="EMBL" id="MCRK01000036">
    <property type="protein sequence ID" value="OPA77216.1"/>
    <property type="molecule type" value="Genomic_DNA"/>
</dbReference>
<dbReference type="RefSeq" id="WP_078387689.1">
    <property type="nucleotide sequence ID" value="NZ_CP012546.1"/>
</dbReference>
<name>A0AAX0LA58_9BACT</name>
<dbReference type="Proteomes" id="UP000189728">
    <property type="component" value="Unassembled WGS sequence"/>
</dbReference>
<proteinExistence type="predicted"/>